<dbReference type="OrthoDB" id="64754at2759"/>
<name>T0PVQ2_SAPDV</name>
<feature type="transmembrane region" description="Helical" evidence="1">
    <location>
        <begin position="873"/>
        <end position="895"/>
    </location>
</feature>
<accession>T0PVQ2</accession>
<feature type="transmembrane region" description="Helical" evidence="1">
    <location>
        <begin position="1474"/>
        <end position="1494"/>
    </location>
</feature>
<keyword evidence="1" id="KW-0812">Transmembrane</keyword>
<dbReference type="GeneID" id="19953315"/>
<proteinExistence type="predicted"/>
<dbReference type="eggNOG" id="ENOG502SD6V">
    <property type="taxonomic scope" value="Eukaryota"/>
</dbReference>
<feature type="transmembrane region" description="Helical" evidence="1">
    <location>
        <begin position="623"/>
        <end position="643"/>
    </location>
</feature>
<feature type="transmembrane region" description="Helical" evidence="1">
    <location>
        <begin position="578"/>
        <end position="602"/>
    </location>
</feature>
<feature type="transmembrane region" description="Helical" evidence="1">
    <location>
        <begin position="34"/>
        <end position="56"/>
    </location>
</feature>
<keyword evidence="1" id="KW-1133">Transmembrane helix</keyword>
<feature type="transmembrane region" description="Helical" evidence="1">
    <location>
        <begin position="1514"/>
        <end position="1531"/>
    </location>
</feature>
<dbReference type="InParanoid" id="T0PVQ2"/>
<evidence type="ECO:0000313" key="2">
    <source>
        <dbReference type="EMBL" id="EQC29579.1"/>
    </source>
</evidence>
<gene>
    <name evidence="2" type="ORF">SDRG_12588</name>
</gene>
<dbReference type="EMBL" id="JH767182">
    <property type="protein sequence ID" value="EQC29579.1"/>
    <property type="molecule type" value="Genomic_DNA"/>
</dbReference>
<sequence length="1750" mass="192604">MRVHVWPSRLDGPAFPLARPQTCRRRVVTEAGGVLSVIVSIGLICFALDIFASYLATDFFVPDFDAMAHVLVTTLNHELALDGTGALDLVAPQAAYIAALPSAPSSAYARLLMYDDLTTVQSAVRGLRQLAASRVVRMVSPYCWVDLQKRWELAYTVRRQARCARFDAANGAVHLETILRNIKWKSFLASTQGRFLSTIGTPIAESSEDGAKWLAALQIHTWVAESDEAALWQRHGIDRFALQYGTGYDIGVSETIEMANALGQRLLLPLKAKPMLNRWAFRTTNVLYNLLYNDLYAIGTNQSLVRGTHRYFGDVDPNQIETYCQGYPLRLLQQVLHDGIGPLGNIDIKWVPAPRSLIRSVSLFHADLTERLLTTPSASGKLGRHTLHPRPLRWKDANFRFLTGNPMCTFGGPMPFVQQTFGFDDVCGAQAPLTLEWHVYNALFALALYGAHPSTTCAPFVDGDACLRLVADAMSLQSTLPLLTPPTSWTDDVAAYNVGLFQMLMRNTTAAIELDLQPLLSPDFAFLGAMYLYDWARNQREVVQIQGDVASFTLMSSLYLPLPSTKDDASAPRSLGPYLSFLAIVTSGTLVITGGLLLCVGWRTRSAISHDWWSFVPLTASVWVSRNLLVLRSVAAILCLAAVPLGTSTTTSGFIRLVEGPRSILVSSVLALESLWLMLVAHNVLLPLQRTSIRTSPLHAFSCWCAILALDQLAPLTLSASLDRQCYTVNMDSMVYCTSGVVHVGSFSRVLVILSIAAFFICASFVTAFCRRVSSTETPRPNAILPLLSPWRVTPAGHAVSATAAVMCGLLPLRWRGRTYLFDIKLWLLLCADDRVFDDGADGAIVLPFSAPPRTVRQTSGNLTLQRSSWERLLRVSGVVYIGLTLWSNTAYLGVLQKSLANDFGWAGFIATGMHAFLANTFNAQLLTSVDAPILLHDASFADPLQPYNSSSSIVAGYPTMARRYLLSTAPPLEDLVAGLRAMDPCQLPWMFTQYCWLDVNQRYEMASTHSRQARCRGHAANGALYLETSLRNVRDWARWRYCWGDSFDIGFGRYLESSEGGRFWLDEIARPQVLSVSEEVDYWRAHGITQFVLQWQNFKDTGLDDAMVVSSALGLSYTLPISQRAGVMHLDRQTSHRFYWAFASDLWAINTNTTRIGGRSLLRQSPEFAFANATRASLLFENLTLSSPLLLGLHLVNASIGPFGAVDMIYISCPRSLLDFYDAVRQSIATETTKNLSAQRQLLALPAKPYIGHVPITLLTDPDVGIVGGDLTCGNDIQVSPPSGALYALFGADSLCSWWHLEYFTPSTLGLLFALSGFDAVHTMQPDTDLAAFCARDVYAEAACVAIYNASFTLANSTLCRLTASLRSLATAAESEARALDIQTVQFLVKPYNSSNVQLYKINILDASDRSWLFFGWNYLAEWVLGLREVVSFQGDAGAITAISKQSKPMTLAIDDAAIPTRLSFVCQQCVRYVTGTIMLGAAIAALYALFVCRGAYEGANLFALNRLVGHAWVGRVLLIVRGVTALWLLNTQPLELTAVGAGARFVAPPLAVVPTLLGASELSWLVYIMNDVLSCVTRQYTPFYAWKSSVAASAVAAAWTLAVPQDYTAFVRRRCTYVDMDLALTCTSGHVEIGRVSRVSIDVALCVSCVVGAAVVERLLRPTLPPSRITSLFLNATSLYSSNLSNWAIGDEQYTDRMSAAMGGLFTWRYRGDLHLFDIKSWRHFVVAPETTTCPFPTSAVLPLHRIR</sequence>
<dbReference type="RefSeq" id="XP_008616883.1">
    <property type="nucleotide sequence ID" value="XM_008618661.1"/>
</dbReference>
<evidence type="ECO:0000313" key="3">
    <source>
        <dbReference type="Proteomes" id="UP000030762"/>
    </source>
</evidence>
<keyword evidence="1" id="KW-0472">Membrane</keyword>
<feature type="transmembrane region" description="Helical" evidence="1">
    <location>
        <begin position="663"/>
        <end position="686"/>
    </location>
</feature>
<dbReference type="Proteomes" id="UP000030762">
    <property type="component" value="Unassembled WGS sequence"/>
</dbReference>
<evidence type="ECO:0000256" key="1">
    <source>
        <dbReference type="SAM" id="Phobius"/>
    </source>
</evidence>
<protein>
    <submittedName>
        <fullName evidence="2">Uncharacterized protein</fullName>
    </submittedName>
</protein>
<reference evidence="2 3" key="1">
    <citation type="submission" date="2012-04" db="EMBL/GenBank/DDBJ databases">
        <title>The Genome Sequence of Saprolegnia declina VS20.</title>
        <authorList>
            <consortium name="The Broad Institute Genome Sequencing Platform"/>
            <person name="Russ C."/>
            <person name="Nusbaum C."/>
            <person name="Tyler B."/>
            <person name="van West P."/>
            <person name="Dieguez-Uribeondo J."/>
            <person name="de Bruijn I."/>
            <person name="Tripathy S."/>
            <person name="Jiang R."/>
            <person name="Young S.K."/>
            <person name="Zeng Q."/>
            <person name="Gargeya S."/>
            <person name="Fitzgerald M."/>
            <person name="Haas B."/>
            <person name="Abouelleil A."/>
            <person name="Alvarado L."/>
            <person name="Arachchi H.M."/>
            <person name="Berlin A."/>
            <person name="Chapman S.B."/>
            <person name="Goldberg J."/>
            <person name="Griggs A."/>
            <person name="Gujja S."/>
            <person name="Hansen M."/>
            <person name="Howarth C."/>
            <person name="Imamovic A."/>
            <person name="Larimer J."/>
            <person name="McCowen C."/>
            <person name="Montmayeur A."/>
            <person name="Murphy C."/>
            <person name="Neiman D."/>
            <person name="Pearson M."/>
            <person name="Priest M."/>
            <person name="Roberts A."/>
            <person name="Saif S."/>
            <person name="Shea T."/>
            <person name="Sisk P."/>
            <person name="Sykes S."/>
            <person name="Wortman J."/>
            <person name="Nusbaum C."/>
            <person name="Birren B."/>
        </authorList>
    </citation>
    <scope>NUCLEOTIDE SEQUENCE [LARGE SCALE GENOMIC DNA]</scope>
    <source>
        <strain evidence="2 3">VS20</strain>
    </source>
</reference>
<feature type="transmembrane region" description="Helical" evidence="1">
    <location>
        <begin position="1551"/>
        <end position="1571"/>
    </location>
</feature>
<organism evidence="2 3">
    <name type="scientific">Saprolegnia diclina (strain VS20)</name>
    <dbReference type="NCBI Taxonomy" id="1156394"/>
    <lineage>
        <taxon>Eukaryota</taxon>
        <taxon>Sar</taxon>
        <taxon>Stramenopiles</taxon>
        <taxon>Oomycota</taxon>
        <taxon>Saprolegniomycetes</taxon>
        <taxon>Saprolegniales</taxon>
        <taxon>Saprolegniaceae</taxon>
        <taxon>Saprolegnia</taxon>
    </lineage>
</organism>
<dbReference type="VEuPathDB" id="FungiDB:SDRG_12588"/>
<keyword evidence="3" id="KW-1185">Reference proteome</keyword>
<feature type="transmembrane region" description="Helical" evidence="1">
    <location>
        <begin position="750"/>
        <end position="770"/>
    </location>
</feature>